<keyword evidence="2" id="KW-1185">Reference proteome</keyword>
<reference evidence="1" key="1">
    <citation type="submission" date="2020-04" db="EMBL/GenBank/DDBJ databases">
        <authorList>
            <person name="Alioto T."/>
            <person name="Alioto T."/>
            <person name="Gomez Garrido J."/>
        </authorList>
    </citation>
    <scope>NUCLEOTIDE SEQUENCE</scope>
    <source>
        <strain evidence="1">A484AB</strain>
    </source>
</reference>
<organism evidence="1 2">
    <name type="scientific">Paramuricea clavata</name>
    <name type="common">Red gorgonian</name>
    <name type="synonym">Violescent sea-whip</name>
    <dbReference type="NCBI Taxonomy" id="317549"/>
    <lineage>
        <taxon>Eukaryota</taxon>
        <taxon>Metazoa</taxon>
        <taxon>Cnidaria</taxon>
        <taxon>Anthozoa</taxon>
        <taxon>Octocorallia</taxon>
        <taxon>Malacalcyonacea</taxon>
        <taxon>Plexauridae</taxon>
        <taxon>Paramuricea</taxon>
    </lineage>
</organism>
<proteinExistence type="predicted"/>
<name>A0A7D9EWB1_PARCT</name>
<sequence length="188" mass="20843">MAESSEVGQAVKDVLKGAVSGSLKWNLSPFGGYISFVITTDNIHLAEKLLKVGGKACLGVGALTLGSLFCYKTYKYLITDATKKGFEESEDRDDQEFIGPESGSLHVILHCLTDKRFLEVLADYESGRIEERLEKEFSQIGIETEGLKVSIENMEEVNKIRTAINIRSWAEVDIVKTSDMEEVGKNLE</sequence>
<protein>
    <submittedName>
        <fullName evidence="1">Uncharacterized protein</fullName>
    </submittedName>
</protein>
<evidence type="ECO:0000313" key="1">
    <source>
        <dbReference type="EMBL" id="CAB4018448.1"/>
    </source>
</evidence>
<comment type="caution">
    <text evidence="1">The sequence shown here is derived from an EMBL/GenBank/DDBJ whole genome shotgun (WGS) entry which is preliminary data.</text>
</comment>
<dbReference type="EMBL" id="CACRXK020010007">
    <property type="protein sequence ID" value="CAB4018448.1"/>
    <property type="molecule type" value="Genomic_DNA"/>
</dbReference>
<dbReference type="OrthoDB" id="6007857at2759"/>
<feature type="non-terminal residue" evidence="1">
    <location>
        <position position="188"/>
    </location>
</feature>
<gene>
    <name evidence="1" type="ORF">PACLA_8A002156</name>
</gene>
<dbReference type="Proteomes" id="UP001152795">
    <property type="component" value="Unassembled WGS sequence"/>
</dbReference>
<dbReference type="AlphaFoldDB" id="A0A7D9EWB1"/>
<evidence type="ECO:0000313" key="2">
    <source>
        <dbReference type="Proteomes" id="UP001152795"/>
    </source>
</evidence>
<accession>A0A7D9EWB1</accession>